<dbReference type="Proteomes" id="UP001358586">
    <property type="component" value="Chromosome 1"/>
</dbReference>
<dbReference type="EMBL" id="JARKNE010000001">
    <property type="protein sequence ID" value="KAK5847155.1"/>
    <property type="molecule type" value="Genomic_DNA"/>
</dbReference>
<proteinExistence type="predicted"/>
<comment type="caution">
    <text evidence="1">The sequence shown here is derived from an EMBL/GenBank/DDBJ whole genome shotgun (WGS) entry which is preliminary data.</text>
</comment>
<organism evidence="1 2">
    <name type="scientific">Gossypium arboreum</name>
    <name type="common">Tree cotton</name>
    <name type="synonym">Gossypium nanking</name>
    <dbReference type="NCBI Taxonomy" id="29729"/>
    <lineage>
        <taxon>Eukaryota</taxon>
        <taxon>Viridiplantae</taxon>
        <taxon>Streptophyta</taxon>
        <taxon>Embryophyta</taxon>
        <taxon>Tracheophyta</taxon>
        <taxon>Spermatophyta</taxon>
        <taxon>Magnoliopsida</taxon>
        <taxon>eudicotyledons</taxon>
        <taxon>Gunneridae</taxon>
        <taxon>Pentapetalae</taxon>
        <taxon>rosids</taxon>
        <taxon>malvids</taxon>
        <taxon>Malvales</taxon>
        <taxon>Malvaceae</taxon>
        <taxon>Malvoideae</taxon>
        <taxon>Gossypium</taxon>
    </lineage>
</organism>
<protein>
    <submittedName>
        <fullName evidence="1">Uncharacterized protein</fullName>
    </submittedName>
</protein>
<keyword evidence="2" id="KW-1185">Reference proteome</keyword>
<gene>
    <name evidence="1" type="ORF">PVK06_003458</name>
</gene>
<sequence length="265" mass="30052">MKNHGDKLMVLASEESGRGKLENRSSTFSHLSVNLMALSHSNHDSKIYVSATPYNVYKDDQSLESPFITFKLNIKMSYVLDKPDKSVPSYISKHDSWHEFEHPVDELTRGFICSLFVDAKIPFALTNLHWKKHDFDKESIPLMSTDCVVSLILDVSSDMINAARESGHKKLFLLVMIKKQVVVPHHEYLAMLKAKEGQEVLHNVEDMIRLQAQGWNFRRSDWEDMANVVRQAGLGDSIKNALDLAAEHATNELTKQDSNLGEGDI</sequence>
<accession>A0ABR0R6D5</accession>
<evidence type="ECO:0000313" key="1">
    <source>
        <dbReference type="EMBL" id="KAK5847155.1"/>
    </source>
</evidence>
<name>A0ABR0R6D5_GOSAR</name>
<reference evidence="1 2" key="1">
    <citation type="submission" date="2023-03" db="EMBL/GenBank/DDBJ databases">
        <title>WGS of Gossypium arboreum.</title>
        <authorList>
            <person name="Yu D."/>
        </authorList>
    </citation>
    <scope>NUCLEOTIDE SEQUENCE [LARGE SCALE GENOMIC DNA]</scope>
    <source>
        <tissue evidence="1">Leaf</tissue>
    </source>
</reference>
<evidence type="ECO:0000313" key="2">
    <source>
        <dbReference type="Proteomes" id="UP001358586"/>
    </source>
</evidence>